<comment type="caution">
    <text evidence="2">The sequence shown here is derived from an EMBL/GenBank/DDBJ whole genome shotgun (WGS) entry which is preliminary data.</text>
</comment>
<feature type="compositionally biased region" description="Low complexity" evidence="1">
    <location>
        <begin position="1"/>
        <end position="17"/>
    </location>
</feature>
<evidence type="ECO:0000256" key="1">
    <source>
        <dbReference type="SAM" id="MobiDB-lite"/>
    </source>
</evidence>
<proteinExistence type="predicted"/>
<evidence type="ECO:0000313" key="2">
    <source>
        <dbReference type="EMBL" id="PAV71834.1"/>
    </source>
</evidence>
<reference evidence="2 3" key="1">
    <citation type="journal article" date="2017" name="Curr. Biol.">
        <title>Genome architecture and evolution of a unichromosomal asexual nematode.</title>
        <authorList>
            <person name="Fradin H."/>
            <person name="Zegar C."/>
            <person name="Gutwein M."/>
            <person name="Lucas J."/>
            <person name="Kovtun M."/>
            <person name="Corcoran D."/>
            <person name="Baugh L.R."/>
            <person name="Kiontke K."/>
            <person name="Gunsalus K."/>
            <person name="Fitch D.H."/>
            <person name="Piano F."/>
        </authorList>
    </citation>
    <scope>NUCLEOTIDE SEQUENCE [LARGE SCALE GENOMIC DNA]</scope>
    <source>
        <strain evidence="2">PF1309</strain>
    </source>
</reference>
<sequence>MLSRASTASARRTAARSMSRKTEGTGDMGAGFSEGRAGPRATSPLGQTESGRKHQAVAGRLRNHQSHRTVNPASVPMPRITSASVSPPNGALPV</sequence>
<feature type="region of interest" description="Disordered" evidence="1">
    <location>
        <begin position="1"/>
        <end position="94"/>
    </location>
</feature>
<gene>
    <name evidence="2" type="ORF">WR25_05212</name>
</gene>
<keyword evidence="3" id="KW-1185">Reference proteome</keyword>
<organism evidence="2 3">
    <name type="scientific">Diploscapter pachys</name>
    <dbReference type="NCBI Taxonomy" id="2018661"/>
    <lineage>
        <taxon>Eukaryota</taxon>
        <taxon>Metazoa</taxon>
        <taxon>Ecdysozoa</taxon>
        <taxon>Nematoda</taxon>
        <taxon>Chromadorea</taxon>
        <taxon>Rhabditida</taxon>
        <taxon>Rhabditina</taxon>
        <taxon>Rhabditomorpha</taxon>
        <taxon>Rhabditoidea</taxon>
        <taxon>Rhabditidae</taxon>
        <taxon>Diploscapter</taxon>
    </lineage>
</organism>
<dbReference type="EMBL" id="LIAE01008912">
    <property type="protein sequence ID" value="PAV71834.1"/>
    <property type="molecule type" value="Genomic_DNA"/>
</dbReference>
<protein>
    <submittedName>
        <fullName evidence="2">Uncharacterized protein</fullName>
    </submittedName>
</protein>
<accession>A0A2A2KCY9</accession>
<name>A0A2A2KCY9_9BILA</name>
<dbReference type="AlphaFoldDB" id="A0A2A2KCY9"/>
<evidence type="ECO:0000313" key="3">
    <source>
        <dbReference type="Proteomes" id="UP000218231"/>
    </source>
</evidence>
<dbReference type="Proteomes" id="UP000218231">
    <property type="component" value="Unassembled WGS sequence"/>
</dbReference>